<proteinExistence type="predicted"/>
<protein>
    <recommendedName>
        <fullName evidence="1">DUF402 domain-containing protein</fullName>
    </recommendedName>
</protein>
<gene>
    <name evidence="2" type="ORF">GCM10022240_17600</name>
</gene>
<dbReference type="RefSeq" id="WP_344782661.1">
    <property type="nucleotide sequence ID" value="NZ_BAABAF010000006.1"/>
</dbReference>
<name>A0ABP7GLJ0_9MICO</name>
<dbReference type="Gene3D" id="2.40.380.10">
    <property type="entry name" value="FomD-like"/>
    <property type="match status" value="1"/>
</dbReference>
<feature type="domain" description="DUF402" evidence="1">
    <location>
        <begin position="41"/>
        <end position="154"/>
    </location>
</feature>
<reference evidence="3" key="1">
    <citation type="journal article" date="2019" name="Int. J. Syst. Evol. Microbiol.">
        <title>The Global Catalogue of Microorganisms (GCM) 10K type strain sequencing project: providing services to taxonomists for standard genome sequencing and annotation.</title>
        <authorList>
            <consortium name="The Broad Institute Genomics Platform"/>
            <consortium name="The Broad Institute Genome Sequencing Center for Infectious Disease"/>
            <person name="Wu L."/>
            <person name="Ma J."/>
        </authorList>
    </citation>
    <scope>NUCLEOTIDE SEQUENCE [LARGE SCALE GENOMIC DNA]</scope>
    <source>
        <strain evidence="3">JCM 16950</strain>
    </source>
</reference>
<accession>A0ABP7GLJ0</accession>
<dbReference type="InterPro" id="IPR035930">
    <property type="entry name" value="FomD-like_sf"/>
</dbReference>
<dbReference type="InterPro" id="IPR007295">
    <property type="entry name" value="DUF402"/>
</dbReference>
<sequence length="177" mass="19682">MSDPSRPAPGSRLMFAWRKWDGSPHWQHECVYLGADRWGDWVGQRTGMRSTRPGRELIAAGPNVTLIPPTGTYAVTVNTASTYLIYIDLAWDLHWQDSLPTGIDMDLDVVRTPDGRIWIDDEDEWDQHRTQLGYPPDVVAALPPLAADLKHRVEASAPPFDPATGTDWLTALAALAP</sequence>
<comment type="caution">
    <text evidence="2">The sequence shown here is derived from an EMBL/GenBank/DDBJ whole genome shotgun (WGS) entry which is preliminary data.</text>
</comment>
<dbReference type="SUPFAM" id="SSF159234">
    <property type="entry name" value="FomD-like"/>
    <property type="match status" value="1"/>
</dbReference>
<dbReference type="Pfam" id="PF04167">
    <property type="entry name" value="DUF402"/>
    <property type="match status" value="1"/>
</dbReference>
<dbReference type="Proteomes" id="UP001500540">
    <property type="component" value="Unassembled WGS sequence"/>
</dbReference>
<evidence type="ECO:0000313" key="3">
    <source>
        <dbReference type="Proteomes" id="UP001500540"/>
    </source>
</evidence>
<keyword evidence="3" id="KW-1185">Reference proteome</keyword>
<evidence type="ECO:0000259" key="1">
    <source>
        <dbReference type="Pfam" id="PF04167"/>
    </source>
</evidence>
<evidence type="ECO:0000313" key="2">
    <source>
        <dbReference type="EMBL" id="GAA3765689.1"/>
    </source>
</evidence>
<dbReference type="EMBL" id="BAABAF010000006">
    <property type="protein sequence ID" value="GAA3765689.1"/>
    <property type="molecule type" value="Genomic_DNA"/>
</dbReference>
<organism evidence="2 3">
    <name type="scientific">Microbacterium kribbense</name>
    <dbReference type="NCBI Taxonomy" id="433645"/>
    <lineage>
        <taxon>Bacteria</taxon>
        <taxon>Bacillati</taxon>
        <taxon>Actinomycetota</taxon>
        <taxon>Actinomycetes</taxon>
        <taxon>Micrococcales</taxon>
        <taxon>Microbacteriaceae</taxon>
        <taxon>Microbacterium</taxon>
    </lineage>
</organism>